<feature type="domain" description="Amidohydrolase-related" evidence="2">
    <location>
        <begin position="10"/>
        <end position="262"/>
    </location>
</feature>
<evidence type="ECO:0000313" key="3">
    <source>
        <dbReference type="EMBL" id="APA84746.1"/>
    </source>
</evidence>
<reference evidence="3" key="2">
    <citation type="submission" date="2021-06" db="EMBL/GenBank/DDBJ databases">
        <authorList>
            <person name="Rogers T.H."/>
            <person name="Ramsay J.P."/>
            <person name="Wang P."/>
            <person name="Terpolilli J."/>
        </authorList>
    </citation>
    <scope>NUCLEOTIDE SEQUENCE</scope>
    <source>
        <strain evidence="3">WSM5005</strain>
    </source>
</reference>
<dbReference type="PANTHER" id="PTHR43569:SF1">
    <property type="entry name" value="BLL3371 PROTEIN"/>
    <property type="match status" value="1"/>
</dbReference>
<evidence type="ECO:0000259" key="2">
    <source>
        <dbReference type="Pfam" id="PF04909"/>
    </source>
</evidence>
<dbReference type="EMBL" id="CP017561">
    <property type="protein sequence ID" value="APA84746.1"/>
    <property type="molecule type" value="Genomic_DNA"/>
</dbReference>
<dbReference type="OrthoDB" id="8628355at2"/>
<keyword evidence="4" id="KW-1185">Reference proteome</keyword>
<gene>
    <name evidence="3" type="ORF">BJG93_04595</name>
</gene>
<dbReference type="Gene3D" id="3.20.20.140">
    <property type="entry name" value="Metal-dependent hydrolases"/>
    <property type="match status" value="1"/>
</dbReference>
<protein>
    <submittedName>
        <fullName evidence="3">Amidohydrolase</fullName>
    </submittedName>
</protein>
<dbReference type="KEGG" id="pspw:BJG93_04595"/>
<dbReference type="InterPro" id="IPR052350">
    <property type="entry name" value="Metallo-dep_Lactonases"/>
</dbReference>
<dbReference type="STRING" id="754502.BJG93_04595"/>
<reference evidence="3" key="1">
    <citation type="submission" date="2016-09" db="EMBL/GenBank/DDBJ databases">
        <title>The Complete Genome of Burkholderia sprentiae wsm5005.</title>
        <authorList>
            <person name="De Meyer S."/>
            <person name="Wang P."/>
            <person name="Terpolilli J."/>
        </authorList>
    </citation>
    <scope>NUCLEOTIDE SEQUENCE [LARGE SCALE GENOMIC DNA]</scope>
    <source>
        <strain evidence="3">WSM5005</strain>
    </source>
</reference>
<organism evidence="3 4">
    <name type="scientific">Paraburkholderia sprentiae WSM5005</name>
    <dbReference type="NCBI Taxonomy" id="754502"/>
    <lineage>
        <taxon>Bacteria</taxon>
        <taxon>Pseudomonadati</taxon>
        <taxon>Pseudomonadota</taxon>
        <taxon>Betaproteobacteria</taxon>
        <taxon>Burkholderiales</taxon>
        <taxon>Burkholderiaceae</taxon>
        <taxon>Paraburkholderia</taxon>
    </lineage>
</organism>
<dbReference type="RefSeq" id="WP_027197806.1">
    <property type="nucleotide sequence ID" value="NZ_CP017561.2"/>
</dbReference>
<dbReference type="AlphaFoldDB" id="A0A1I9YEL3"/>
<sequence length="264" mass="28648">MIVDSHAHVSPHWYEPVETLIDQMNEYGVDMAILTQMIGQTDNRYQQDCVKRYPGRLSSVAWVDVEAPDVAMTIENLAADGVSGIRLRPSSCLPDGRVPEAWRAVQETGLPVSCVGSAEAFNAPGFIELVARLAGTTIVLEHLGGTSMPVTTDEQLAIRRQVFKLAAFPNVMLKLPGLGELMPRDPKTWHLGRPFGDAASPLVHEAVAAFGANRLMWGSDFPVVSSREGYGNALNLTRIALNGLPDEDLNAIFGANALRVFGKL</sequence>
<evidence type="ECO:0000313" key="4">
    <source>
        <dbReference type="Proteomes" id="UP000179860"/>
    </source>
</evidence>
<dbReference type="Pfam" id="PF04909">
    <property type="entry name" value="Amidohydro_2"/>
    <property type="match status" value="1"/>
</dbReference>
<dbReference type="InterPro" id="IPR032466">
    <property type="entry name" value="Metal_Hydrolase"/>
</dbReference>
<proteinExistence type="inferred from homology"/>
<name>A0A1I9YEL3_9BURK</name>
<dbReference type="GO" id="GO:0016787">
    <property type="term" value="F:hydrolase activity"/>
    <property type="evidence" value="ECO:0007669"/>
    <property type="project" value="UniProtKB-KW"/>
</dbReference>
<comment type="similarity">
    <text evidence="1">Belongs to the metallo-dependent hydrolases superfamily.</text>
</comment>
<accession>A0A1I9YEL3</accession>
<dbReference type="PANTHER" id="PTHR43569">
    <property type="entry name" value="AMIDOHYDROLASE"/>
    <property type="match status" value="1"/>
</dbReference>
<dbReference type="Proteomes" id="UP000179860">
    <property type="component" value="Chromosome 1"/>
</dbReference>
<dbReference type="InterPro" id="IPR006680">
    <property type="entry name" value="Amidohydro-rel"/>
</dbReference>
<evidence type="ECO:0000256" key="1">
    <source>
        <dbReference type="ARBA" id="ARBA00038310"/>
    </source>
</evidence>
<dbReference type="SUPFAM" id="SSF51556">
    <property type="entry name" value="Metallo-dependent hydrolases"/>
    <property type="match status" value="1"/>
</dbReference>